<sequence length="44" mass="5097">MLILASSSPRRSEILRYFSLPFTQHSSHFDESIILCTSNLKRLT</sequence>
<name>A0ABX8V0W5_9BACT</name>
<dbReference type="InterPro" id="IPR029001">
    <property type="entry name" value="ITPase-like_fam"/>
</dbReference>
<keyword evidence="1" id="KW-0378">Hydrolase</keyword>
<dbReference type="RefSeq" id="WP_256439914.1">
    <property type="nucleotide sequence ID" value="NZ_CP075587.1"/>
</dbReference>
<accession>A0ABX8V0W5</accession>
<evidence type="ECO:0008006" key="5">
    <source>
        <dbReference type="Google" id="ProtNLM"/>
    </source>
</evidence>
<dbReference type="InterPro" id="IPR003697">
    <property type="entry name" value="Maf-like"/>
</dbReference>
<evidence type="ECO:0000256" key="2">
    <source>
        <dbReference type="ARBA" id="ARBA00023080"/>
    </source>
</evidence>
<evidence type="ECO:0000313" key="4">
    <source>
        <dbReference type="Proteomes" id="UP000826014"/>
    </source>
</evidence>
<dbReference type="Gene3D" id="3.90.950.10">
    <property type="match status" value="1"/>
</dbReference>
<gene>
    <name evidence="3" type="ORF">RHABOEDO_001054</name>
</gene>
<dbReference type="SUPFAM" id="SSF52972">
    <property type="entry name" value="ITPase-like"/>
    <property type="match status" value="1"/>
</dbReference>
<keyword evidence="4" id="KW-1185">Reference proteome</keyword>
<dbReference type="Pfam" id="PF02545">
    <property type="entry name" value="Maf"/>
    <property type="match status" value="1"/>
</dbReference>
<protein>
    <recommendedName>
        <fullName evidence="5">Septum formation protein Maf</fullName>
    </recommendedName>
</protein>
<evidence type="ECO:0000256" key="1">
    <source>
        <dbReference type="ARBA" id="ARBA00022801"/>
    </source>
</evidence>
<keyword evidence="2" id="KW-0546">Nucleotide metabolism</keyword>
<proteinExistence type="predicted"/>
<organism evidence="3 4">
    <name type="scientific">Candidatus Rhabdochlamydia oedothoracis</name>
    <dbReference type="NCBI Taxonomy" id="2720720"/>
    <lineage>
        <taxon>Bacteria</taxon>
        <taxon>Pseudomonadati</taxon>
        <taxon>Chlamydiota</taxon>
        <taxon>Chlamydiia</taxon>
        <taxon>Parachlamydiales</taxon>
        <taxon>Candidatus Rhabdochlamydiaceae</taxon>
        <taxon>Candidatus Rhabdochlamydia</taxon>
    </lineage>
</organism>
<dbReference type="Proteomes" id="UP000826014">
    <property type="component" value="Chromosome"/>
</dbReference>
<dbReference type="EMBL" id="CP075587">
    <property type="protein sequence ID" value="QYF48829.1"/>
    <property type="molecule type" value="Genomic_DNA"/>
</dbReference>
<evidence type="ECO:0000313" key="3">
    <source>
        <dbReference type="EMBL" id="QYF48829.1"/>
    </source>
</evidence>
<reference evidence="3 4" key="1">
    <citation type="journal article" date="2022" name="bioRxiv">
        <title>Ecology and evolution of chlamydial symbionts of arthropods.</title>
        <authorList>
            <person name="Halter T."/>
            <person name="Koestlbacher S."/>
            <person name="Collingro A."/>
            <person name="Sixt B.S."/>
            <person name="Toenshoff E.R."/>
            <person name="Hendrickx F."/>
            <person name="Kostanjsek R."/>
            <person name="Horn M."/>
        </authorList>
    </citation>
    <scope>NUCLEOTIDE SEQUENCE [LARGE SCALE GENOMIC DNA]</scope>
    <source>
        <strain evidence="3">W744xW776</strain>
    </source>
</reference>